<feature type="chain" id="PRO_5024457966" description="CLAVATA3/ESR-like protein" evidence="8">
    <location>
        <begin position="23"/>
        <end position="72"/>
    </location>
</feature>
<dbReference type="GO" id="GO:0033612">
    <property type="term" value="F:receptor serine/threonine kinase binding"/>
    <property type="evidence" value="ECO:0007669"/>
    <property type="project" value="TreeGrafter"/>
</dbReference>
<dbReference type="AlphaFoldDB" id="A0A5N6RTV7"/>
<protein>
    <recommendedName>
        <fullName evidence="11">CLAVATA3/ESR-like protein</fullName>
    </recommendedName>
</protein>
<comment type="subcellular location">
    <subcellularLocation>
        <location evidence="1">Secreted</location>
        <location evidence="1">Extracellular space</location>
    </subcellularLocation>
</comment>
<keyword evidence="6" id="KW-0379">Hydroxylation</keyword>
<dbReference type="OrthoDB" id="1413556at2759"/>
<evidence type="ECO:0008006" key="11">
    <source>
        <dbReference type="Google" id="ProtNLM"/>
    </source>
</evidence>
<sequence length="72" mass="7871">MGGLKFWSCLFLLLVSLSSSEARSPGAFSDNAGRHTLIESSKALFKARNERNVVSPFESKRTSPGGPDPRHH</sequence>
<dbReference type="Proteomes" id="UP000327013">
    <property type="component" value="Chromosome 8"/>
</dbReference>
<keyword evidence="10" id="KW-1185">Reference proteome</keyword>
<dbReference type="GO" id="GO:0005576">
    <property type="term" value="C:extracellular region"/>
    <property type="evidence" value="ECO:0007669"/>
    <property type="project" value="UniProtKB-SubCell"/>
</dbReference>
<evidence type="ECO:0000256" key="4">
    <source>
        <dbReference type="ARBA" id="ARBA00022729"/>
    </source>
</evidence>
<dbReference type="PANTHER" id="PTHR33869">
    <property type="entry name" value="CLAVATA3/ESR (CLE)-RELATED PROTEIN 3"/>
    <property type="match status" value="1"/>
</dbReference>
<gene>
    <name evidence="9" type="ORF">FH972_019597</name>
</gene>
<evidence type="ECO:0000256" key="3">
    <source>
        <dbReference type="ARBA" id="ARBA00022525"/>
    </source>
</evidence>
<keyword evidence="5" id="KW-0325">Glycoprotein</keyword>
<evidence type="ECO:0000256" key="7">
    <source>
        <dbReference type="SAM" id="MobiDB-lite"/>
    </source>
</evidence>
<reference evidence="9 10" key="1">
    <citation type="submission" date="2019-06" db="EMBL/GenBank/DDBJ databases">
        <title>A chromosomal-level reference genome of Carpinus fangiana (Coryloideae, Betulaceae).</title>
        <authorList>
            <person name="Yang X."/>
            <person name="Wang Z."/>
            <person name="Zhang L."/>
            <person name="Hao G."/>
            <person name="Liu J."/>
            <person name="Yang Y."/>
        </authorList>
    </citation>
    <scope>NUCLEOTIDE SEQUENCE [LARGE SCALE GENOMIC DNA]</scope>
    <source>
        <strain evidence="9">Cfa_2016G</strain>
        <tissue evidence="9">Leaf</tissue>
    </source>
</reference>
<comment type="similarity">
    <text evidence="2">Belongs to the CLV3/ESR signal peptide family.</text>
</comment>
<keyword evidence="4 8" id="KW-0732">Signal</keyword>
<feature type="region of interest" description="Disordered" evidence="7">
    <location>
        <begin position="51"/>
        <end position="72"/>
    </location>
</feature>
<feature type="signal peptide" evidence="8">
    <location>
        <begin position="1"/>
        <end position="22"/>
    </location>
</feature>
<evidence type="ECO:0000256" key="5">
    <source>
        <dbReference type="ARBA" id="ARBA00023180"/>
    </source>
</evidence>
<name>A0A5N6RTV7_9ROSI</name>
<accession>A0A5N6RTV7</accession>
<evidence type="ECO:0000313" key="10">
    <source>
        <dbReference type="Proteomes" id="UP000327013"/>
    </source>
</evidence>
<evidence type="ECO:0000313" key="9">
    <source>
        <dbReference type="EMBL" id="KAE8124740.1"/>
    </source>
</evidence>
<dbReference type="InterPro" id="IPR039616">
    <property type="entry name" value="CLE1-4"/>
</dbReference>
<evidence type="ECO:0000256" key="6">
    <source>
        <dbReference type="ARBA" id="ARBA00023278"/>
    </source>
</evidence>
<proteinExistence type="inferred from homology"/>
<keyword evidence="3" id="KW-0964">Secreted</keyword>
<evidence type="ECO:0000256" key="1">
    <source>
        <dbReference type="ARBA" id="ARBA00004239"/>
    </source>
</evidence>
<dbReference type="PANTHER" id="PTHR33869:SF5">
    <property type="entry name" value="CLAVATA3_ESR (CLE)-RELATED PROTEIN 4"/>
    <property type="match status" value="1"/>
</dbReference>
<organism evidence="9 10">
    <name type="scientific">Carpinus fangiana</name>
    <dbReference type="NCBI Taxonomy" id="176857"/>
    <lineage>
        <taxon>Eukaryota</taxon>
        <taxon>Viridiplantae</taxon>
        <taxon>Streptophyta</taxon>
        <taxon>Embryophyta</taxon>
        <taxon>Tracheophyta</taxon>
        <taxon>Spermatophyta</taxon>
        <taxon>Magnoliopsida</taxon>
        <taxon>eudicotyledons</taxon>
        <taxon>Gunneridae</taxon>
        <taxon>Pentapetalae</taxon>
        <taxon>rosids</taxon>
        <taxon>fabids</taxon>
        <taxon>Fagales</taxon>
        <taxon>Betulaceae</taxon>
        <taxon>Carpinus</taxon>
    </lineage>
</organism>
<dbReference type="EMBL" id="CM017328">
    <property type="protein sequence ID" value="KAE8124740.1"/>
    <property type="molecule type" value="Genomic_DNA"/>
</dbReference>
<evidence type="ECO:0000256" key="8">
    <source>
        <dbReference type="SAM" id="SignalP"/>
    </source>
</evidence>
<evidence type="ECO:0000256" key="2">
    <source>
        <dbReference type="ARBA" id="ARBA00005416"/>
    </source>
</evidence>